<proteinExistence type="predicted"/>
<dbReference type="AlphaFoldDB" id="A0A6V7KR42"/>
<sequence length="246" mass="27924">MRLKLPRGTEIVAFADDAGLVIVAKHLADVRRIFVCAYEDVQQWMGAVGLTLVAHKTEAVLFTSRKQLETITPNVGECSITSQPYIRYLGVMLDSSLSYARHVEQVMEKASRVAMSLARLMPNIGGPRQDRRRLLASVVISVLTYGVAIWGEVLEMETYRRQVAAVHRISALRVACAFRTISNDAVCVIANMMPIEVIAIERKQLYTERETNPADREELRRNFKQRSMELWQQMDISSNPETRQLD</sequence>
<name>A0A6V7KR42_9HYME</name>
<dbReference type="PANTHER" id="PTHR33332">
    <property type="entry name" value="REVERSE TRANSCRIPTASE DOMAIN-CONTAINING PROTEIN"/>
    <property type="match status" value="1"/>
</dbReference>
<protein>
    <recommendedName>
        <fullName evidence="2">Reverse transcriptase domain-containing protein</fullName>
    </recommendedName>
</protein>
<accession>A0A6V7KR42</accession>
<evidence type="ECO:0008006" key="2">
    <source>
        <dbReference type="Google" id="ProtNLM"/>
    </source>
</evidence>
<organism evidence="1">
    <name type="scientific">Bracon brevicornis</name>
    <dbReference type="NCBI Taxonomy" id="1563983"/>
    <lineage>
        <taxon>Eukaryota</taxon>
        <taxon>Metazoa</taxon>
        <taxon>Ecdysozoa</taxon>
        <taxon>Arthropoda</taxon>
        <taxon>Hexapoda</taxon>
        <taxon>Insecta</taxon>
        <taxon>Pterygota</taxon>
        <taxon>Neoptera</taxon>
        <taxon>Endopterygota</taxon>
        <taxon>Hymenoptera</taxon>
        <taxon>Apocrita</taxon>
        <taxon>Ichneumonoidea</taxon>
        <taxon>Braconidae</taxon>
        <taxon>Braconinae</taxon>
        <taxon>Bracon</taxon>
    </lineage>
</organism>
<evidence type="ECO:0000313" key="1">
    <source>
        <dbReference type="EMBL" id="CAD1565296.1"/>
    </source>
</evidence>
<reference evidence="1" key="1">
    <citation type="submission" date="2020-07" db="EMBL/GenBank/DDBJ databases">
        <authorList>
            <person name="Ferguson B K."/>
        </authorList>
    </citation>
    <scope>NUCLEOTIDE SEQUENCE</scope>
    <source>
        <strain evidence="1">L06</strain>
    </source>
</reference>
<dbReference type="EMBL" id="CADCXW020000158">
    <property type="protein sequence ID" value="CAD1565296.1"/>
    <property type="molecule type" value="Genomic_DNA"/>
</dbReference>
<gene>
    <name evidence="1" type="ORF">BBRV_LOCUS83504</name>
</gene>